<sequence>MFMTELNSDFYNEEYFEGPSKSGYRGRYNEIEGGEKQDLIANFLKSCFKGPMLDVGCAFGHLCAALQKAGVDARGIDISGYSIANAVPRVKDKVSVCDVTKGTPFKDRQFPTVVAYQTMEHIPIDRIPLVVKEMCRICDEYVVLEVPTWYDDKTPDRSDTFDKSHVSFYSASFWVDQFYAEGFYLDVNLSRKLKGTDSSRLVFYRGDNVPAKVRNDFQVTPITSEADLREKWDDHYGVPKGYELPQPARVKVAEDKLKILVISSTVFPVPLKGYGGLEALCYAWACEFQKKGHDVTLVAPNGSSVPAGMELITTPLMVDESEAYPLYKERLGEFDIIMDSSWLWHTVLAQMEAGDRQLPVIHIYHSDPDFLQNPPPIKHPCIVGLSKDHAKRISARWQFETRVVYNGVPLDFYRFDPSVQRNGRYLFCARYTPEKGPLEAIQLARKCNVPLDLYGNTLIIKDHDYLNQCMAACDANDVVFHLEVPREETVKLYQTHKALIHWTNYNEAFGLTISESMACGCPVISRNTGAMPEQIVHGKTGFLCDTLEEMEAVIREDNVSTIKAEDCVERASLFSIENSAKGYLELFREVATGRVW</sequence>
<evidence type="ECO:0000313" key="4">
    <source>
        <dbReference type="EMBL" id="QJB02749.1"/>
    </source>
</evidence>
<evidence type="ECO:0000259" key="2">
    <source>
        <dbReference type="Pfam" id="PF08241"/>
    </source>
</evidence>
<dbReference type="Pfam" id="PF08241">
    <property type="entry name" value="Methyltransf_11"/>
    <property type="match status" value="1"/>
</dbReference>
<dbReference type="Gene3D" id="3.40.50.2000">
    <property type="entry name" value="Glycogen Phosphorylase B"/>
    <property type="match status" value="2"/>
</dbReference>
<dbReference type="Gene3D" id="3.40.50.150">
    <property type="entry name" value="Vaccinia Virus protein VP39"/>
    <property type="match status" value="1"/>
</dbReference>
<feature type="domain" description="Glycosyl transferase family 1" evidence="1">
    <location>
        <begin position="425"/>
        <end position="547"/>
    </location>
</feature>
<dbReference type="GO" id="GO:0008757">
    <property type="term" value="F:S-adenosylmethionine-dependent methyltransferase activity"/>
    <property type="evidence" value="ECO:0007669"/>
    <property type="project" value="InterPro"/>
</dbReference>
<name>A0A6M3MCA3_9ZZZZ</name>
<gene>
    <name evidence="4" type="ORF">MM171B01081_0004</name>
</gene>
<evidence type="ECO:0000259" key="3">
    <source>
        <dbReference type="Pfam" id="PF13439"/>
    </source>
</evidence>
<keyword evidence="4" id="KW-0808">Transferase</keyword>
<feature type="domain" description="Glycosyltransferase subfamily 4-like N-terminal" evidence="3">
    <location>
        <begin position="274"/>
        <end position="411"/>
    </location>
</feature>
<dbReference type="SUPFAM" id="SSF53335">
    <property type="entry name" value="S-adenosyl-L-methionine-dependent methyltransferases"/>
    <property type="match status" value="1"/>
</dbReference>
<proteinExistence type="predicted"/>
<dbReference type="InterPro" id="IPR029063">
    <property type="entry name" value="SAM-dependent_MTases_sf"/>
</dbReference>
<dbReference type="Pfam" id="PF13439">
    <property type="entry name" value="Glyco_transf_4"/>
    <property type="match status" value="1"/>
</dbReference>
<dbReference type="EMBL" id="MT143805">
    <property type="protein sequence ID" value="QJB02749.1"/>
    <property type="molecule type" value="Genomic_DNA"/>
</dbReference>
<reference evidence="4" key="1">
    <citation type="submission" date="2020-03" db="EMBL/GenBank/DDBJ databases">
        <title>The deep terrestrial virosphere.</title>
        <authorList>
            <person name="Holmfeldt K."/>
            <person name="Nilsson E."/>
            <person name="Simone D."/>
            <person name="Lopez-Fernandez M."/>
            <person name="Wu X."/>
            <person name="de Brujin I."/>
            <person name="Lundin D."/>
            <person name="Andersson A."/>
            <person name="Bertilsson S."/>
            <person name="Dopson M."/>
        </authorList>
    </citation>
    <scope>NUCLEOTIDE SEQUENCE</scope>
    <source>
        <strain evidence="4">MM171B01081</strain>
    </source>
</reference>
<dbReference type="PANTHER" id="PTHR12526:SF595">
    <property type="entry name" value="BLL5217 PROTEIN"/>
    <property type="match status" value="1"/>
</dbReference>
<dbReference type="Pfam" id="PF00534">
    <property type="entry name" value="Glycos_transf_1"/>
    <property type="match status" value="1"/>
</dbReference>
<dbReference type="GO" id="GO:0016757">
    <property type="term" value="F:glycosyltransferase activity"/>
    <property type="evidence" value="ECO:0007669"/>
    <property type="project" value="InterPro"/>
</dbReference>
<protein>
    <submittedName>
        <fullName evidence="4">Putative glycosyltransferase</fullName>
    </submittedName>
</protein>
<dbReference type="AlphaFoldDB" id="A0A6M3MCA3"/>
<dbReference type="InterPro" id="IPR013216">
    <property type="entry name" value="Methyltransf_11"/>
</dbReference>
<dbReference type="InterPro" id="IPR028098">
    <property type="entry name" value="Glyco_trans_4-like_N"/>
</dbReference>
<accession>A0A6M3MCA3</accession>
<dbReference type="InterPro" id="IPR001296">
    <property type="entry name" value="Glyco_trans_1"/>
</dbReference>
<feature type="domain" description="Methyltransferase type 11" evidence="2">
    <location>
        <begin position="53"/>
        <end position="138"/>
    </location>
</feature>
<evidence type="ECO:0000259" key="1">
    <source>
        <dbReference type="Pfam" id="PF00534"/>
    </source>
</evidence>
<dbReference type="SUPFAM" id="SSF53756">
    <property type="entry name" value="UDP-Glycosyltransferase/glycogen phosphorylase"/>
    <property type="match status" value="1"/>
</dbReference>
<dbReference type="PANTHER" id="PTHR12526">
    <property type="entry name" value="GLYCOSYLTRANSFERASE"/>
    <property type="match status" value="1"/>
</dbReference>
<organism evidence="4">
    <name type="scientific">viral metagenome</name>
    <dbReference type="NCBI Taxonomy" id="1070528"/>
    <lineage>
        <taxon>unclassified sequences</taxon>
        <taxon>metagenomes</taxon>
        <taxon>organismal metagenomes</taxon>
    </lineage>
</organism>